<dbReference type="HOGENOM" id="CLU_062803_0_0_5"/>
<dbReference type="Proteomes" id="UP000032160">
    <property type="component" value="Chromosome I"/>
</dbReference>
<dbReference type="GO" id="GO:0016020">
    <property type="term" value="C:membrane"/>
    <property type="evidence" value="ECO:0007669"/>
    <property type="project" value="InterPro"/>
</dbReference>
<dbReference type="InterPro" id="IPR023614">
    <property type="entry name" value="Porin_dom_sf"/>
</dbReference>
<dbReference type="KEGG" id="pect:BN1012_Phect1542"/>
<dbReference type="InterPro" id="IPR033900">
    <property type="entry name" value="Gram_neg_porin_domain"/>
</dbReference>
<dbReference type="STRING" id="1458461.BN1012_Phect1542"/>
<dbReference type="EMBL" id="HG966617">
    <property type="protein sequence ID" value="CDO59756.1"/>
    <property type="molecule type" value="Genomic_DNA"/>
</dbReference>
<dbReference type="Pfam" id="PF13609">
    <property type="entry name" value="Porin_4"/>
    <property type="match status" value="1"/>
</dbReference>
<proteinExistence type="predicted"/>
<dbReference type="SUPFAM" id="SSF56935">
    <property type="entry name" value="Porins"/>
    <property type="match status" value="1"/>
</dbReference>
<dbReference type="AlphaFoldDB" id="X5MN38"/>
<evidence type="ECO:0000259" key="1">
    <source>
        <dbReference type="Pfam" id="PF13609"/>
    </source>
</evidence>
<feature type="domain" description="Porin" evidence="1">
    <location>
        <begin position="2"/>
        <end position="397"/>
    </location>
</feature>
<gene>
    <name evidence="2" type="ORF">BN1012_Phect1542</name>
</gene>
<evidence type="ECO:0000313" key="2">
    <source>
        <dbReference type="EMBL" id="CDO59756.1"/>
    </source>
</evidence>
<reference evidence="2 3" key="1">
    <citation type="journal article" date="2014" name="Front. Genet.">
        <title>Genome and metabolic network of "Candidatus Phaeomarinobacter ectocarpi" Ec32, a new candidate genus of Alphaproteobacteria frequently associated with brown algae.</title>
        <authorList>
            <person name="Dittami S.M."/>
            <person name="Barbeyron T."/>
            <person name="Boyen C."/>
            <person name="Cambefort J."/>
            <person name="Collet G."/>
            <person name="Delage L."/>
            <person name="Gobet A."/>
            <person name="Groisillier A."/>
            <person name="Leblanc C."/>
            <person name="Michel G."/>
            <person name="Scornet D."/>
            <person name="Siegel A."/>
            <person name="Tapia J.E."/>
            <person name="Tonon T."/>
        </authorList>
    </citation>
    <scope>NUCLEOTIDE SEQUENCE [LARGE SCALE GENOMIC DNA]</scope>
    <source>
        <strain evidence="2 3">Ec32</strain>
    </source>
</reference>
<sequence length="414" mass="42858">MAAAFATAPAMAADKINIKVGGYFVGSIAAVFDNDAGEGTTRAAAPAPIGLLQGQDQRTIRFGREAEIHFKGSTTLDNGVEVGVKFELESGERGASDTVDEAYLWVSGAFGEFQFGAQDGVGDQMPIVAPSPFLETFANDTDLDPLGAGDNRGAGLFSNTTAAVGAGGAGALVQSGNDGIINTVVDFSGDSDKIIYFTPRLAGFQIGLSFTPELEELSGDESFGDSFSGNNTIENIFEAGITWEYAFNGVDLGASFVYLTADGGVVNTNVNGTPQVIGNSAPDLEDWAAGASVGFAGFTIGGAYAVKETDASQFGVGTAQPRVLEDYKAWDVGVTYGTGPWTFGVEYAEANRDASINPGAVARNFDEVDLSAIVTGVAYSLGGGANVTLGYKYAEDEAVNREGSALFTEFGVKF</sequence>
<protein>
    <submittedName>
        <fullName evidence="2">Porin 41 (Por41)</fullName>
    </submittedName>
</protein>
<organism evidence="2 3">
    <name type="scientific">Candidatus Phaeomarinibacter ectocarpi</name>
    <dbReference type="NCBI Taxonomy" id="1458461"/>
    <lineage>
        <taxon>Bacteria</taxon>
        <taxon>Pseudomonadati</taxon>
        <taxon>Pseudomonadota</taxon>
        <taxon>Alphaproteobacteria</taxon>
        <taxon>Hyphomicrobiales</taxon>
        <taxon>Parvibaculaceae</taxon>
        <taxon>Candidatus Phaeomarinibacter</taxon>
    </lineage>
</organism>
<evidence type="ECO:0000313" key="3">
    <source>
        <dbReference type="Proteomes" id="UP000032160"/>
    </source>
</evidence>
<dbReference type="GO" id="GO:0015288">
    <property type="term" value="F:porin activity"/>
    <property type="evidence" value="ECO:0007669"/>
    <property type="project" value="InterPro"/>
</dbReference>
<dbReference type="Gene3D" id="2.40.160.10">
    <property type="entry name" value="Porin"/>
    <property type="match status" value="1"/>
</dbReference>
<keyword evidence="3" id="KW-1185">Reference proteome</keyword>
<accession>X5MN38</accession>
<name>X5MN38_9HYPH</name>